<feature type="non-terminal residue" evidence="3">
    <location>
        <position position="221"/>
    </location>
</feature>
<name>A0A382NL85_9ZZZZ</name>
<evidence type="ECO:0000259" key="2">
    <source>
        <dbReference type="Pfam" id="PF02129"/>
    </source>
</evidence>
<dbReference type="GO" id="GO:0016787">
    <property type="term" value="F:hydrolase activity"/>
    <property type="evidence" value="ECO:0007669"/>
    <property type="project" value="InterPro"/>
</dbReference>
<dbReference type="InterPro" id="IPR005674">
    <property type="entry name" value="CocE/Ser_esterase"/>
</dbReference>
<dbReference type="InterPro" id="IPR029058">
    <property type="entry name" value="AB_hydrolase_fold"/>
</dbReference>
<dbReference type="Pfam" id="PF02129">
    <property type="entry name" value="Peptidase_S15"/>
    <property type="match status" value="1"/>
</dbReference>
<dbReference type="NCBIfam" id="TIGR00976">
    <property type="entry name" value="CocE_NonD"/>
    <property type="match status" value="1"/>
</dbReference>
<sequence>MRDGTVLRADITRPDGPGPFPALIERTPYGKSGGSENGVKAPDFFARRGYAVVIQDVRGRFASDGDFYPFRDDGAGVLRDGYDTVEWAATQPWCDGQVGMIGGSYSGATQYQAALSRPPHLRAEFVRQSSADYCREWVYRDGAHEHGFSLYWARIVTHQNLAHLVPEDQLASKQAEFQQILDDIDDWYERQPLAPCPFLVGLSDWHNDFLAHPADGPYWWE</sequence>
<feature type="domain" description="Xaa-Pro dipeptidyl-peptidase-like" evidence="2">
    <location>
        <begin position="3"/>
        <end position="219"/>
    </location>
</feature>
<evidence type="ECO:0000256" key="1">
    <source>
        <dbReference type="SAM" id="MobiDB-lite"/>
    </source>
</evidence>
<feature type="compositionally biased region" description="Basic and acidic residues" evidence="1">
    <location>
        <begin position="1"/>
        <end position="13"/>
    </location>
</feature>
<accession>A0A382NL85</accession>
<dbReference type="AlphaFoldDB" id="A0A382NL85"/>
<dbReference type="InterPro" id="IPR050585">
    <property type="entry name" value="Xaa-Pro_dipeptidyl-ppase/CocE"/>
</dbReference>
<dbReference type="PANTHER" id="PTHR43056:SF10">
    <property type="entry name" value="COCE_NOND FAMILY, PUTATIVE (AFU_ORTHOLOGUE AFUA_7G00600)-RELATED"/>
    <property type="match status" value="1"/>
</dbReference>
<organism evidence="3">
    <name type="scientific">marine metagenome</name>
    <dbReference type="NCBI Taxonomy" id="408172"/>
    <lineage>
        <taxon>unclassified sequences</taxon>
        <taxon>metagenomes</taxon>
        <taxon>ecological metagenomes</taxon>
    </lineage>
</organism>
<dbReference type="InterPro" id="IPR000383">
    <property type="entry name" value="Xaa-Pro-like_dom"/>
</dbReference>
<dbReference type="PANTHER" id="PTHR43056">
    <property type="entry name" value="PEPTIDASE S9 PROLYL OLIGOPEPTIDASE"/>
    <property type="match status" value="1"/>
</dbReference>
<gene>
    <name evidence="3" type="ORF">METZ01_LOCUS314264</name>
</gene>
<reference evidence="3" key="1">
    <citation type="submission" date="2018-05" db="EMBL/GenBank/DDBJ databases">
        <authorList>
            <person name="Lanie J.A."/>
            <person name="Ng W.-L."/>
            <person name="Kazmierczak K.M."/>
            <person name="Andrzejewski T.M."/>
            <person name="Davidsen T.M."/>
            <person name="Wayne K.J."/>
            <person name="Tettelin H."/>
            <person name="Glass J.I."/>
            <person name="Rusch D."/>
            <person name="Podicherti R."/>
            <person name="Tsui H.-C.T."/>
            <person name="Winkler M.E."/>
        </authorList>
    </citation>
    <scope>NUCLEOTIDE SEQUENCE</scope>
</reference>
<proteinExistence type="predicted"/>
<evidence type="ECO:0000313" key="3">
    <source>
        <dbReference type="EMBL" id="SVC61410.1"/>
    </source>
</evidence>
<protein>
    <recommendedName>
        <fullName evidence="2">Xaa-Pro dipeptidyl-peptidase-like domain-containing protein</fullName>
    </recommendedName>
</protein>
<dbReference type="Gene3D" id="3.40.50.1820">
    <property type="entry name" value="alpha/beta hydrolase"/>
    <property type="match status" value="1"/>
</dbReference>
<feature type="region of interest" description="Disordered" evidence="1">
    <location>
        <begin position="1"/>
        <end position="22"/>
    </location>
</feature>
<dbReference type="SUPFAM" id="SSF53474">
    <property type="entry name" value="alpha/beta-Hydrolases"/>
    <property type="match status" value="1"/>
</dbReference>
<dbReference type="EMBL" id="UINC01100956">
    <property type="protein sequence ID" value="SVC61410.1"/>
    <property type="molecule type" value="Genomic_DNA"/>
</dbReference>